<name>A0ABR8VM31_9BACI</name>
<sequence>MQIELYIDGELKVFTTPFVPLRAKRLYLKVQMEAEKKAREDENYIPSYEEQMAEEDEIIGILANVVFGGQFTVDQVYDGASDEYVYKKLAEAIFNKSKEKSEEGNDQGK</sequence>
<accession>A0ABR8VM31</accession>
<dbReference type="RefSeq" id="WP_191813105.1">
    <property type="nucleotide sequence ID" value="NZ_JACSPV010000019.1"/>
</dbReference>
<dbReference type="Pfam" id="PF23857">
    <property type="entry name" value="Phage_TAC_19"/>
    <property type="match status" value="1"/>
</dbReference>
<dbReference type="NCBIfam" id="NF047360">
    <property type="entry name" value="tail_chap_PVL"/>
    <property type="match status" value="1"/>
</dbReference>
<evidence type="ECO:0008006" key="3">
    <source>
        <dbReference type="Google" id="ProtNLM"/>
    </source>
</evidence>
<evidence type="ECO:0000313" key="1">
    <source>
        <dbReference type="EMBL" id="MBD8005817.1"/>
    </source>
</evidence>
<dbReference type="Proteomes" id="UP000648182">
    <property type="component" value="Unassembled WGS sequence"/>
</dbReference>
<gene>
    <name evidence="1" type="ORF">H9631_12080</name>
</gene>
<keyword evidence="2" id="KW-1185">Reference proteome</keyword>
<reference evidence="1 2" key="1">
    <citation type="submission" date="2020-08" db="EMBL/GenBank/DDBJ databases">
        <title>A Genomic Blueprint of the Chicken Gut Microbiome.</title>
        <authorList>
            <person name="Gilroy R."/>
            <person name="Ravi A."/>
            <person name="Getino M."/>
            <person name="Pursley I."/>
            <person name="Horton D.L."/>
            <person name="Alikhan N.-F."/>
            <person name="Baker D."/>
            <person name="Gharbi K."/>
            <person name="Hall N."/>
            <person name="Watson M."/>
            <person name="Adriaenssens E.M."/>
            <person name="Foster-Nyarko E."/>
            <person name="Jarju S."/>
            <person name="Secka A."/>
            <person name="Antonio M."/>
            <person name="Oren A."/>
            <person name="Chaudhuri R."/>
            <person name="La Ragione R.M."/>
            <person name="Hildebrand F."/>
            <person name="Pallen M.J."/>
        </authorList>
    </citation>
    <scope>NUCLEOTIDE SEQUENCE [LARGE SCALE GENOMIC DNA]</scope>
    <source>
        <strain evidence="1 2">Sa1BUA2</strain>
    </source>
</reference>
<dbReference type="EMBL" id="JACSPV010000019">
    <property type="protein sequence ID" value="MBD8005817.1"/>
    <property type="molecule type" value="Genomic_DNA"/>
</dbReference>
<organism evidence="1 2">
    <name type="scientific">Bacillus norwichensis</name>
    <dbReference type="NCBI Taxonomy" id="2762217"/>
    <lineage>
        <taxon>Bacteria</taxon>
        <taxon>Bacillati</taxon>
        <taxon>Bacillota</taxon>
        <taxon>Bacilli</taxon>
        <taxon>Bacillales</taxon>
        <taxon>Bacillaceae</taxon>
        <taxon>Bacillus</taxon>
    </lineage>
</organism>
<comment type="caution">
    <text evidence="1">The sequence shown here is derived from an EMBL/GenBank/DDBJ whole genome shotgun (WGS) entry which is preliminary data.</text>
</comment>
<proteinExistence type="predicted"/>
<evidence type="ECO:0000313" key="2">
    <source>
        <dbReference type="Proteomes" id="UP000648182"/>
    </source>
</evidence>
<protein>
    <recommendedName>
        <fullName evidence="3">Phage protein</fullName>
    </recommendedName>
</protein>
<dbReference type="InterPro" id="IPR057006">
    <property type="entry name" value="Phage_TAC_19"/>
</dbReference>